<gene>
    <name evidence="1" type="ORF">F2Q70_00003471</name>
</gene>
<comment type="caution">
    <text evidence="1">The sequence shown here is derived from an EMBL/GenBank/DDBJ whole genome shotgun (WGS) entry which is preliminary data.</text>
</comment>
<accession>A0A8S9IQB4</accession>
<reference evidence="1" key="1">
    <citation type="submission" date="2019-12" db="EMBL/GenBank/DDBJ databases">
        <title>Genome sequencing and annotation of Brassica cretica.</title>
        <authorList>
            <person name="Studholme D.J."/>
            <person name="Sarris P.F."/>
        </authorList>
    </citation>
    <scope>NUCLEOTIDE SEQUENCE</scope>
    <source>
        <strain evidence="1">PFS-102/07</strain>
        <tissue evidence="1">Leaf</tissue>
    </source>
</reference>
<dbReference type="AlphaFoldDB" id="A0A8S9IQB4"/>
<evidence type="ECO:0000313" key="1">
    <source>
        <dbReference type="EMBL" id="KAF2570937.1"/>
    </source>
</evidence>
<dbReference type="EMBL" id="QGKY02001015">
    <property type="protein sequence ID" value="KAF2570937.1"/>
    <property type="molecule type" value="Genomic_DNA"/>
</dbReference>
<proteinExistence type="predicted"/>
<protein>
    <submittedName>
        <fullName evidence="1">Uncharacterized protein</fullName>
    </submittedName>
</protein>
<name>A0A8S9IQB4_BRACR</name>
<organism evidence="1">
    <name type="scientific">Brassica cretica</name>
    <name type="common">Mustard</name>
    <dbReference type="NCBI Taxonomy" id="69181"/>
    <lineage>
        <taxon>Eukaryota</taxon>
        <taxon>Viridiplantae</taxon>
        <taxon>Streptophyta</taxon>
        <taxon>Embryophyta</taxon>
        <taxon>Tracheophyta</taxon>
        <taxon>Spermatophyta</taxon>
        <taxon>Magnoliopsida</taxon>
        <taxon>eudicotyledons</taxon>
        <taxon>Gunneridae</taxon>
        <taxon>Pentapetalae</taxon>
        <taxon>rosids</taxon>
        <taxon>malvids</taxon>
        <taxon>Brassicales</taxon>
        <taxon>Brassicaceae</taxon>
        <taxon>Brassiceae</taxon>
        <taxon>Brassica</taxon>
    </lineage>
</organism>
<sequence length="83" mass="9086">MEPETVLLKVHGTVLKGRQLGIVGEGDFHAVSSNPEHLFVSGSVEVGESVETALSHMRHEFFDSSRWDEALNNGPLQTNEVQA</sequence>